<feature type="domain" description="AMP-dependent synthetase/ligase" evidence="5">
    <location>
        <begin position="48"/>
        <end position="371"/>
    </location>
</feature>
<evidence type="ECO:0000259" key="5">
    <source>
        <dbReference type="Pfam" id="PF00501"/>
    </source>
</evidence>
<evidence type="ECO:0000313" key="8">
    <source>
        <dbReference type="Proteomes" id="UP000717995"/>
    </source>
</evidence>
<evidence type="ECO:0000256" key="3">
    <source>
        <dbReference type="ARBA" id="ARBA00022741"/>
    </source>
</evidence>
<dbReference type="Proteomes" id="UP000717995">
    <property type="component" value="Unassembled WGS sequence"/>
</dbReference>
<dbReference type="Gene3D" id="3.40.50.12780">
    <property type="entry name" value="N-terminal domain of ligase-like"/>
    <property type="match status" value="1"/>
</dbReference>
<evidence type="ECO:0000313" key="7">
    <source>
        <dbReference type="EMBL" id="MBM7062112.1"/>
    </source>
</evidence>
<sequence>MSDADLITTTRFLGRLPSALARLPRALRGLYYAGLRNREKNLSLAWALERAAQRYPDNPAVIQEQRRLSYAAFNAWANRLARALYAKGVQHGSVVAVMLENRLEILAVLAALAKLGAAGALINTTQRGNVLTHSLNLVKPSHFVVGEELQAVFDGVRAEVENAQRHCYWLADGDTLADAGTPPAGWQNLALLARGLADGNLPSSAQVRMKDACFLIYTSGTTGLPKASILSHGKWIKAYGGFGHSGLGLNADDVLYLTLPCYHNNAVTVCWSAALAGGAAIALRRKFSVSAFWKDVAEYRATCFGYIGELCRYLLNHPECSEERGNTLTCMIGNGLRPSIWNDFKARFGIERVMEFYASSEGNIGFTNVFNFDNTVGFSPAPYAIVRYDLDADRPVRDAKGFMAKVNKGEPGLLISEITDKWPFDGYTDPSKSEAAIFRNVFKKGDAWFNTGDLMRDIGFKHAQFVDRLGDTFRWKGENVSTTEVENVLAAYPGVEDAVVYGVEIAGTNGRCGMAALRLSEGATLDFSALAAHLDRELPAYAVPLFVRLLAQVETTGTFKYKKADLKKVAFDPQVAGDPLFVRLPGSTAFVALDESLYWTIQRGDYAF</sequence>
<dbReference type="PANTHER" id="PTHR43107">
    <property type="entry name" value="LONG-CHAIN FATTY ACID TRANSPORT PROTEIN"/>
    <property type="match status" value="1"/>
</dbReference>
<dbReference type="PANTHER" id="PTHR43107:SF15">
    <property type="entry name" value="FATTY ACID TRANSPORT PROTEIN 3, ISOFORM A"/>
    <property type="match status" value="1"/>
</dbReference>
<dbReference type="InterPro" id="IPR042099">
    <property type="entry name" value="ANL_N_sf"/>
</dbReference>
<evidence type="ECO:0000256" key="4">
    <source>
        <dbReference type="ARBA" id="ARBA00022840"/>
    </source>
</evidence>
<feature type="domain" description="AMP-binding enzyme C-terminal" evidence="6">
    <location>
        <begin position="484"/>
        <end position="560"/>
    </location>
</feature>
<dbReference type="RefSeq" id="WP_205349293.1">
    <property type="nucleotide sequence ID" value="NZ_JAFEUP010000004.1"/>
</dbReference>
<accession>A0ABS2IGA7</accession>
<gene>
    <name evidence="7" type="ORF">JQX08_15490</name>
</gene>
<reference evidence="7 8" key="1">
    <citation type="submission" date="2021-02" db="EMBL/GenBank/DDBJ databases">
        <authorList>
            <person name="Lee D.-H."/>
        </authorList>
    </citation>
    <scope>NUCLEOTIDE SEQUENCE [LARGE SCALE GENOMIC DNA]</scope>
    <source>
        <strain evidence="7 8">UL073</strain>
    </source>
</reference>
<keyword evidence="2" id="KW-0436">Ligase</keyword>
<protein>
    <submittedName>
        <fullName evidence="7">Long-chain-acyl-CoA synthetase</fullName>
    </submittedName>
</protein>
<dbReference type="Pfam" id="PF13193">
    <property type="entry name" value="AMP-binding_C"/>
    <property type="match status" value="1"/>
</dbReference>
<keyword evidence="4" id="KW-0067">ATP-binding</keyword>
<organism evidence="7 8">
    <name type="scientific">Zestomonas insulae</name>
    <dbReference type="NCBI Taxonomy" id="2809017"/>
    <lineage>
        <taxon>Bacteria</taxon>
        <taxon>Pseudomonadati</taxon>
        <taxon>Pseudomonadota</taxon>
        <taxon>Gammaproteobacteria</taxon>
        <taxon>Pseudomonadales</taxon>
        <taxon>Pseudomonadaceae</taxon>
        <taxon>Zestomonas</taxon>
    </lineage>
</organism>
<dbReference type="InterPro" id="IPR045851">
    <property type="entry name" value="AMP-bd_C_sf"/>
</dbReference>
<evidence type="ECO:0000256" key="1">
    <source>
        <dbReference type="ARBA" id="ARBA00006432"/>
    </source>
</evidence>
<proteinExistence type="inferred from homology"/>
<evidence type="ECO:0000259" key="6">
    <source>
        <dbReference type="Pfam" id="PF13193"/>
    </source>
</evidence>
<dbReference type="Pfam" id="PF00501">
    <property type="entry name" value="AMP-binding"/>
    <property type="match status" value="1"/>
</dbReference>
<dbReference type="InterPro" id="IPR025110">
    <property type="entry name" value="AMP-bd_C"/>
</dbReference>
<dbReference type="EMBL" id="JAFEUP010000004">
    <property type="protein sequence ID" value="MBM7062112.1"/>
    <property type="molecule type" value="Genomic_DNA"/>
</dbReference>
<evidence type="ECO:0000256" key="2">
    <source>
        <dbReference type="ARBA" id="ARBA00022598"/>
    </source>
</evidence>
<keyword evidence="3" id="KW-0547">Nucleotide-binding</keyword>
<comment type="caution">
    <text evidence="7">The sequence shown here is derived from an EMBL/GenBank/DDBJ whole genome shotgun (WGS) entry which is preliminary data.</text>
</comment>
<dbReference type="InterPro" id="IPR020845">
    <property type="entry name" value="AMP-binding_CS"/>
</dbReference>
<keyword evidence="8" id="KW-1185">Reference proteome</keyword>
<comment type="similarity">
    <text evidence="1">Belongs to the ATP-dependent AMP-binding enzyme family.</text>
</comment>
<name>A0ABS2IGA7_9GAMM</name>
<dbReference type="Gene3D" id="3.30.300.30">
    <property type="match status" value="1"/>
</dbReference>
<dbReference type="NCBIfam" id="NF006134">
    <property type="entry name" value="PRK08279.1"/>
    <property type="match status" value="1"/>
</dbReference>
<dbReference type="SUPFAM" id="SSF56801">
    <property type="entry name" value="Acetyl-CoA synthetase-like"/>
    <property type="match status" value="1"/>
</dbReference>
<dbReference type="PROSITE" id="PS00455">
    <property type="entry name" value="AMP_BINDING"/>
    <property type="match status" value="1"/>
</dbReference>
<dbReference type="InterPro" id="IPR000873">
    <property type="entry name" value="AMP-dep_synth/lig_dom"/>
</dbReference>